<organism evidence="2 3">
    <name type="scientific">Amphiprion percula</name>
    <name type="common">Orange clownfish</name>
    <name type="synonym">Lutjanus percula</name>
    <dbReference type="NCBI Taxonomy" id="161767"/>
    <lineage>
        <taxon>Eukaryota</taxon>
        <taxon>Metazoa</taxon>
        <taxon>Chordata</taxon>
        <taxon>Craniata</taxon>
        <taxon>Vertebrata</taxon>
        <taxon>Euteleostomi</taxon>
        <taxon>Actinopterygii</taxon>
        <taxon>Neopterygii</taxon>
        <taxon>Teleostei</taxon>
        <taxon>Neoteleostei</taxon>
        <taxon>Acanthomorphata</taxon>
        <taxon>Ovalentaria</taxon>
        <taxon>Pomacentridae</taxon>
        <taxon>Amphiprion</taxon>
    </lineage>
</organism>
<dbReference type="InterPro" id="IPR036397">
    <property type="entry name" value="RNaseH_sf"/>
</dbReference>
<keyword evidence="3" id="KW-1185">Reference proteome</keyword>
<evidence type="ECO:0000313" key="2">
    <source>
        <dbReference type="Ensembl" id="ENSAPEP00000004412.1"/>
    </source>
</evidence>
<proteinExistence type="predicted"/>
<protein>
    <recommendedName>
        <fullName evidence="1">Tc1-like transposase DDE domain-containing protein</fullName>
    </recommendedName>
</protein>
<reference evidence="2 3" key="1">
    <citation type="submission" date="2018-03" db="EMBL/GenBank/DDBJ databases">
        <title>Finding Nemo's genes: A chromosome-scale reference assembly of the genome of the orange clownfish Amphiprion percula.</title>
        <authorList>
            <person name="Lehmann R."/>
        </authorList>
    </citation>
    <scope>NUCLEOTIDE SEQUENCE</scope>
</reference>
<dbReference type="GO" id="GO:0003676">
    <property type="term" value="F:nucleic acid binding"/>
    <property type="evidence" value="ECO:0007669"/>
    <property type="project" value="InterPro"/>
</dbReference>
<evidence type="ECO:0000313" key="3">
    <source>
        <dbReference type="Proteomes" id="UP000265080"/>
    </source>
</evidence>
<dbReference type="InterPro" id="IPR038717">
    <property type="entry name" value="Tc1-like_DDE_dom"/>
</dbReference>
<name>A0A3P8RX30_AMPPE</name>
<evidence type="ECO:0000259" key="1">
    <source>
        <dbReference type="Pfam" id="PF13358"/>
    </source>
</evidence>
<dbReference type="OMA" id="YAPCHTS"/>
<sequence>MLQQENAPCHTSRASRTWLQALSIQVLKWPAQSLDVSPTENLWWIIKRFVSKHKPKNLEELKVVVQE</sequence>
<dbReference type="Pfam" id="PF13358">
    <property type="entry name" value="DDE_3"/>
    <property type="match status" value="1"/>
</dbReference>
<dbReference type="Ensembl" id="ENSAPET00000004531.1">
    <property type="protein sequence ID" value="ENSAPEP00000004412.1"/>
    <property type="gene ID" value="ENSAPEG00000003188.1"/>
</dbReference>
<reference evidence="2" key="2">
    <citation type="submission" date="2025-08" db="UniProtKB">
        <authorList>
            <consortium name="Ensembl"/>
        </authorList>
    </citation>
    <scope>IDENTIFICATION</scope>
</reference>
<dbReference type="AlphaFoldDB" id="A0A3P8RX30"/>
<feature type="domain" description="Tc1-like transposase DDE" evidence="1">
    <location>
        <begin position="5"/>
        <end position="62"/>
    </location>
</feature>
<dbReference type="Gene3D" id="3.30.420.10">
    <property type="entry name" value="Ribonuclease H-like superfamily/Ribonuclease H"/>
    <property type="match status" value="1"/>
</dbReference>
<dbReference type="GeneTree" id="ENSGT00940000177611"/>
<dbReference type="Proteomes" id="UP000265080">
    <property type="component" value="Chromosome 22"/>
</dbReference>
<accession>A0A3P8RX30</accession>
<dbReference type="STRING" id="161767.ENSAPEP00000004412"/>
<reference evidence="2" key="3">
    <citation type="submission" date="2025-09" db="UniProtKB">
        <authorList>
            <consortium name="Ensembl"/>
        </authorList>
    </citation>
    <scope>IDENTIFICATION</scope>
</reference>